<dbReference type="InterPro" id="IPR056072">
    <property type="entry name" value="SNTX_MACPF/CDC-like_dom"/>
</dbReference>
<protein>
    <recommendedName>
        <fullName evidence="7">G domain-containing protein</fullName>
    </recommendedName>
</protein>
<dbReference type="InterPro" id="IPR058519">
    <property type="entry name" value="DUF8206"/>
</dbReference>
<dbReference type="Gene3D" id="3.40.50.300">
    <property type="entry name" value="P-loop containing nucleotide triphosphate hydrolases"/>
    <property type="match status" value="1"/>
</dbReference>
<reference evidence="5" key="1">
    <citation type="journal article" date="2023" name="Mol. Phylogenet. Evol.">
        <title>Genome-scale phylogeny and comparative genomics of the fungal order Sordariales.</title>
        <authorList>
            <person name="Hensen N."/>
            <person name="Bonometti L."/>
            <person name="Westerberg I."/>
            <person name="Brannstrom I.O."/>
            <person name="Guillou S."/>
            <person name="Cros-Aarteil S."/>
            <person name="Calhoun S."/>
            <person name="Haridas S."/>
            <person name="Kuo A."/>
            <person name="Mondo S."/>
            <person name="Pangilinan J."/>
            <person name="Riley R."/>
            <person name="LaButti K."/>
            <person name="Andreopoulos B."/>
            <person name="Lipzen A."/>
            <person name="Chen C."/>
            <person name="Yan M."/>
            <person name="Daum C."/>
            <person name="Ng V."/>
            <person name="Clum A."/>
            <person name="Steindorff A."/>
            <person name="Ohm R.A."/>
            <person name="Martin F."/>
            <person name="Silar P."/>
            <person name="Natvig D.O."/>
            <person name="Lalanne C."/>
            <person name="Gautier V."/>
            <person name="Ament-Velasquez S.L."/>
            <person name="Kruys A."/>
            <person name="Hutchinson M.I."/>
            <person name="Powell A.J."/>
            <person name="Barry K."/>
            <person name="Miller A.N."/>
            <person name="Grigoriev I.V."/>
            <person name="Debuchy R."/>
            <person name="Gladieux P."/>
            <person name="Hiltunen Thoren M."/>
            <person name="Johannesson H."/>
        </authorList>
    </citation>
    <scope>NUCLEOTIDE SEQUENCE</scope>
    <source>
        <strain evidence="5">CBS 538.74</strain>
    </source>
</reference>
<dbReference type="Pfam" id="PF26633">
    <property type="entry name" value="DUF8206"/>
    <property type="match status" value="1"/>
</dbReference>
<feature type="region of interest" description="Disordered" evidence="1">
    <location>
        <begin position="1177"/>
        <end position="1213"/>
    </location>
</feature>
<dbReference type="InterPro" id="IPR056073">
    <property type="entry name" value="DUF7656"/>
</dbReference>
<dbReference type="Proteomes" id="UP001302745">
    <property type="component" value="Unassembled WGS sequence"/>
</dbReference>
<gene>
    <name evidence="5" type="ORF">C8A00DRAFT_37318</name>
</gene>
<dbReference type="SUPFAM" id="SSF52540">
    <property type="entry name" value="P-loop containing nucleoside triphosphate hydrolases"/>
    <property type="match status" value="1"/>
</dbReference>
<evidence type="ECO:0000313" key="5">
    <source>
        <dbReference type="EMBL" id="KAK4150085.1"/>
    </source>
</evidence>
<proteinExistence type="predicted"/>
<evidence type="ECO:0000259" key="4">
    <source>
        <dbReference type="Pfam" id="PF26633"/>
    </source>
</evidence>
<feature type="domain" description="SNTX MACPF/CDC-like" evidence="2">
    <location>
        <begin position="7"/>
        <end position="265"/>
    </location>
</feature>
<comment type="caution">
    <text evidence="5">The sequence shown here is derived from an EMBL/GenBank/DDBJ whole genome shotgun (WGS) entry which is preliminary data.</text>
</comment>
<sequence length="1275" mass="143237">MSLGTWSRPALGQTAQLGALYDARSDTFIRRSLFKDAIPEGSVNMKHLNSTTVSNGDARTFKDKCNQLGIDAELGASILANLVPAEGCAQYLAADRADIVGHTFLRYTVTTVEQELNLAAKGIRESLAFSTLDNDTATHVVVGVRWGGKYIICPESTSGPRVRDNIQEDMDSVMHQLGCLLQTSDEDEDETDKTMSAPEKQQQESASHKLLIFGDALPDGPSTYITATASGAESFARGIRPLVSSTGDVKGTPIMYTLMPLSLLAFFRLLDVNVDLTVHQSNPECLEKLMQHLDDNQAARTVLERYVSRCRRYPRVVPLDHVRSINTQIRVSEAVDMGLEQELADTLKAVRSGKAKPDGVGHLLRSFQGRGPSPARLSSMASLTGKIDFAKEIILEGSEYVGFGSCGLDTLLARNRHDDTYVLYFNDQMRQESGLWKDTFMLLLELLRDDNKEKMVVVIDCDAIGQSLEKPYISQLRHRRLFIEDLLEHRKVLAANCVMRYQAGNLDTSLTSKPLQRRAVRIPCPHSSCAGTLCCNWICHLCQSPVEYGYVDDRIYCDCGATPFDRWHFKCNDPAHGTGWVGYDREALLARLKALEPFEELNILILGETGVGKSTWINAFVNYLTYGSLDDAIQTGDLKCLIPCSFSTQLKDPSDPQGRFVQKDIKIGKSQHEHDGARGQSATQCTSVYTVDVGKTRVRLIDTPGIGDTKGLAQDNQNMADILRVLRTYDKLHGIMILLKPNAARLTVMFRFCVKQLLTQLHKNAANNIVFGFTNTRGSNYKPGDTFKPLEALLTEYKQVKMGLFEHNVYCFDSESFRYLAAQQKGIDMGFLEDNTRSWEYSVSESKRLLKHIQGLTPHQVRSTINLNETRDMIVKLTEPMTLIAQSIQTSIAINNDQIKQLRNTELSRTELEKSLYVQRETVESYDVGEPRTVCTHSDCVEVRNDFAGRDETVVIYKTMCHKPCFLGAQVKRNQKGDPQLRGCHAMDGDGFCRACGHNYMDHMHIYYDYRSLTYRHENQTVSQELIKNASDIDLQQKAIELKKTAIEEFKLEHTQVQEAAIQFGFFLKRHAIEPYNDATVEYVEYLIHQEKMKIKSGGKKETLAMLQKYRAEHLEKVQALTKAMERGDADSVLDDQGVRQLVDSLYGLPHFGEDLKRIVRTNEKAAEATFREKSCNVSAGRHWDRDGRARTRRSESVRGQPDQPARTRRTSTAAHAAAAQAAHTGHMMTMMPPNGQTGISVAVRGYQPQPPVPSGFFWFPGARRRLRDFWPFSG</sequence>
<dbReference type="PANTHER" id="PTHR32046:SF11">
    <property type="entry name" value="IMMUNE-ASSOCIATED NUCLEOTIDE-BINDING PROTEIN 10-LIKE"/>
    <property type="match status" value="1"/>
</dbReference>
<feature type="domain" description="DUF8206" evidence="4">
    <location>
        <begin position="929"/>
        <end position="1009"/>
    </location>
</feature>
<feature type="compositionally biased region" description="Basic and acidic residues" evidence="1">
    <location>
        <begin position="1182"/>
        <end position="1197"/>
    </location>
</feature>
<dbReference type="EMBL" id="MU857098">
    <property type="protein sequence ID" value="KAK4150085.1"/>
    <property type="molecule type" value="Genomic_DNA"/>
</dbReference>
<dbReference type="Pfam" id="PF24674">
    <property type="entry name" value="MACPF_SNTX"/>
    <property type="match status" value="1"/>
</dbReference>
<feature type="domain" description="DUF7656" evidence="3">
    <location>
        <begin position="396"/>
        <end position="491"/>
    </location>
</feature>
<dbReference type="PANTHER" id="PTHR32046">
    <property type="entry name" value="G DOMAIN-CONTAINING PROTEIN"/>
    <property type="match status" value="1"/>
</dbReference>
<reference evidence="5" key="2">
    <citation type="submission" date="2023-05" db="EMBL/GenBank/DDBJ databases">
        <authorList>
            <consortium name="Lawrence Berkeley National Laboratory"/>
            <person name="Steindorff A."/>
            <person name="Hensen N."/>
            <person name="Bonometti L."/>
            <person name="Westerberg I."/>
            <person name="Brannstrom I.O."/>
            <person name="Guillou S."/>
            <person name="Cros-Aarteil S."/>
            <person name="Calhoun S."/>
            <person name="Haridas S."/>
            <person name="Kuo A."/>
            <person name="Mondo S."/>
            <person name="Pangilinan J."/>
            <person name="Riley R."/>
            <person name="Labutti K."/>
            <person name="Andreopoulos B."/>
            <person name="Lipzen A."/>
            <person name="Chen C."/>
            <person name="Yanf M."/>
            <person name="Daum C."/>
            <person name="Ng V."/>
            <person name="Clum A."/>
            <person name="Ohm R."/>
            <person name="Martin F."/>
            <person name="Silar P."/>
            <person name="Natvig D."/>
            <person name="Lalanne C."/>
            <person name="Gautier V."/>
            <person name="Ament-Velasquez S.L."/>
            <person name="Kruys A."/>
            <person name="Hutchinson M.I."/>
            <person name="Powell A.J."/>
            <person name="Barry K."/>
            <person name="Miller A.N."/>
            <person name="Grigoriev I.V."/>
            <person name="Debuchy R."/>
            <person name="Gladieux P."/>
            <person name="Thoren M.H."/>
            <person name="Johannesson H."/>
        </authorList>
    </citation>
    <scope>NUCLEOTIDE SEQUENCE</scope>
    <source>
        <strain evidence="5">CBS 538.74</strain>
    </source>
</reference>
<evidence type="ECO:0000259" key="2">
    <source>
        <dbReference type="Pfam" id="PF24674"/>
    </source>
</evidence>
<organism evidence="5 6">
    <name type="scientific">Chaetomidium leptoderma</name>
    <dbReference type="NCBI Taxonomy" id="669021"/>
    <lineage>
        <taxon>Eukaryota</taxon>
        <taxon>Fungi</taxon>
        <taxon>Dikarya</taxon>
        <taxon>Ascomycota</taxon>
        <taxon>Pezizomycotina</taxon>
        <taxon>Sordariomycetes</taxon>
        <taxon>Sordariomycetidae</taxon>
        <taxon>Sordariales</taxon>
        <taxon>Chaetomiaceae</taxon>
        <taxon>Chaetomidium</taxon>
    </lineage>
</organism>
<evidence type="ECO:0000313" key="6">
    <source>
        <dbReference type="Proteomes" id="UP001302745"/>
    </source>
</evidence>
<dbReference type="InterPro" id="IPR027417">
    <property type="entry name" value="P-loop_NTPase"/>
</dbReference>
<dbReference type="Pfam" id="PF24676">
    <property type="entry name" value="DUF7656"/>
    <property type="match status" value="1"/>
</dbReference>
<name>A0AAN6VEZ2_9PEZI</name>
<keyword evidence="6" id="KW-1185">Reference proteome</keyword>
<dbReference type="AlphaFoldDB" id="A0AAN6VEZ2"/>
<evidence type="ECO:0008006" key="7">
    <source>
        <dbReference type="Google" id="ProtNLM"/>
    </source>
</evidence>
<evidence type="ECO:0000256" key="1">
    <source>
        <dbReference type="SAM" id="MobiDB-lite"/>
    </source>
</evidence>
<evidence type="ECO:0000259" key="3">
    <source>
        <dbReference type="Pfam" id="PF24676"/>
    </source>
</evidence>
<accession>A0AAN6VEZ2</accession>